<name>A0A1L3MX30_9BACI</name>
<dbReference type="OrthoDB" id="9815829at2"/>
<dbReference type="PANTHER" id="PTHR43685:SF5">
    <property type="entry name" value="GLYCOSYLTRANSFERASE EPSE-RELATED"/>
    <property type="match status" value="1"/>
</dbReference>
<feature type="domain" description="Glycosyltransferase 2-like" evidence="4">
    <location>
        <begin position="7"/>
        <end position="162"/>
    </location>
</feature>
<dbReference type="AlphaFoldDB" id="A0A1L3MX30"/>
<reference evidence="5 6" key="1">
    <citation type="journal article" date="2016" name="Sci. Rep.">
        <title>Complete genome sequence and transcriptomic analysis of a novel marine strain Bacillus weihaiensis reveals the mechanism of brown algae degradation.</title>
        <authorList>
            <person name="Zhu Y."/>
            <person name="Chen P."/>
            <person name="Bao Y."/>
            <person name="Men Y."/>
            <person name="Zeng Y."/>
            <person name="Yang J."/>
            <person name="Sun J."/>
            <person name="Sun Y."/>
        </authorList>
    </citation>
    <scope>NUCLEOTIDE SEQUENCE [LARGE SCALE GENOMIC DNA]</scope>
    <source>
        <strain evidence="5 6">Alg07</strain>
    </source>
</reference>
<keyword evidence="6" id="KW-1185">Reference proteome</keyword>
<evidence type="ECO:0000256" key="1">
    <source>
        <dbReference type="ARBA" id="ARBA00006739"/>
    </source>
</evidence>
<dbReference type="SUPFAM" id="SSF53448">
    <property type="entry name" value="Nucleotide-diphospho-sugar transferases"/>
    <property type="match status" value="1"/>
</dbReference>
<dbReference type="EMBL" id="CP016020">
    <property type="protein sequence ID" value="APH06901.1"/>
    <property type="molecule type" value="Genomic_DNA"/>
</dbReference>
<evidence type="ECO:0000259" key="4">
    <source>
        <dbReference type="Pfam" id="PF00535"/>
    </source>
</evidence>
<keyword evidence="3" id="KW-0808">Transferase</keyword>
<dbReference type="Pfam" id="PF00535">
    <property type="entry name" value="Glycos_transf_2"/>
    <property type="match status" value="1"/>
</dbReference>
<dbReference type="GO" id="GO:0016757">
    <property type="term" value="F:glycosyltransferase activity"/>
    <property type="evidence" value="ECO:0007669"/>
    <property type="project" value="UniProtKB-KW"/>
</dbReference>
<dbReference type="PANTHER" id="PTHR43685">
    <property type="entry name" value="GLYCOSYLTRANSFERASE"/>
    <property type="match status" value="1"/>
</dbReference>
<dbReference type="Proteomes" id="UP000181936">
    <property type="component" value="Chromosome"/>
</dbReference>
<organism evidence="5 6">
    <name type="scientific">Bacillus weihaiensis</name>
    <dbReference type="NCBI Taxonomy" id="1547283"/>
    <lineage>
        <taxon>Bacteria</taxon>
        <taxon>Bacillati</taxon>
        <taxon>Bacillota</taxon>
        <taxon>Bacilli</taxon>
        <taxon>Bacillales</taxon>
        <taxon>Bacillaceae</taxon>
        <taxon>Bacillus</taxon>
    </lineage>
</organism>
<dbReference type="InterPro" id="IPR001173">
    <property type="entry name" value="Glyco_trans_2-like"/>
</dbReference>
<dbReference type="Gene3D" id="3.90.550.10">
    <property type="entry name" value="Spore Coat Polysaccharide Biosynthesis Protein SpsA, Chain A"/>
    <property type="match status" value="1"/>
</dbReference>
<evidence type="ECO:0000313" key="5">
    <source>
        <dbReference type="EMBL" id="APH06901.1"/>
    </source>
</evidence>
<dbReference type="STRING" id="1547283.A9C19_01075"/>
<dbReference type="KEGG" id="bwh:A9C19_01075"/>
<accession>A0A1L3MX30</accession>
<keyword evidence="2" id="KW-0328">Glycosyltransferase</keyword>
<dbReference type="RefSeq" id="WP_072581687.1">
    <property type="nucleotide sequence ID" value="NZ_CP016020.1"/>
</dbReference>
<gene>
    <name evidence="5" type="ORF">A9C19_01075</name>
</gene>
<sequence>MEKDKISIVMGVYNCSETIDAAIESILKQTYENWEFIICDDCSTDNTFKIIQNYKKKFPDKFIILKNKTNSKLAYSLNHCLKYATGTYIARMDGDDLSHPERFERQINFLKKNSSFDLVGTSMQRFNENGLYDILYSIKKPDKYTLRNKIPFNHATILTYKRVYDNLGGYTVSERTKRSQDYDLWFRFFKEGFKGDNLKEALYFVREDSAAIRRRTFKVRYNAYKTTIMGYKMLNYPIHWYLPATGRFIIKSITPYLLIDIYRKFQSFKSKS</sequence>
<evidence type="ECO:0000256" key="2">
    <source>
        <dbReference type="ARBA" id="ARBA00022676"/>
    </source>
</evidence>
<evidence type="ECO:0000313" key="6">
    <source>
        <dbReference type="Proteomes" id="UP000181936"/>
    </source>
</evidence>
<proteinExistence type="inferred from homology"/>
<protein>
    <recommendedName>
        <fullName evidence="4">Glycosyltransferase 2-like domain-containing protein</fullName>
    </recommendedName>
</protein>
<comment type="similarity">
    <text evidence="1">Belongs to the glycosyltransferase 2 family.</text>
</comment>
<dbReference type="InterPro" id="IPR050834">
    <property type="entry name" value="Glycosyltransf_2"/>
</dbReference>
<dbReference type="InterPro" id="IPR029044">
    <property type="entry name" value="Nucleotide-diphossugar_trans"/>
</dbReference>
<evidence type="ECO:0000256" key="3">
    <source>
        <dbReference type="ARBA" id="ARBA00022679"/>
    </source>
</evidence>